<comment type="catalytic activity">
    <reaction evidence="6 7">
        <text>carbamoyl phosphate + L-aspartate = N-carbamoyl-L-aspartate + phosphate + H(+)</text>
        <dbReference type="Rhea" id="RHEA:20013"/>
        <dbReference type="ChEBI" id="CHEBI:15378"/>
        <dbReference type="ChEBI" id="CHEBI:29991"/>
        <dbReference type="ChEBI" id="CHEBI:32814"/>
        <dbReference type="ChEBI" id="CHEBI:43474"/>
        <dbReference type="ChEBI" id="CHEBI:58228"/>
        <dbReference type="EC" id="2.1.3.2"/>
    </reaction>
</comment>
<comment type="similarity">
    <text evidence="2 7">Belongs to the aspartate/ornithine carbamoyltransferase superfamily. ATCase family.</text>
</comment>
<evidence type="ECO:0000256" key="6">
    <source>
        <dbReference type="ARBA" id="ARBA00048859"/>
    </source>
</evidence>
<reference evidence="10" key="1">
    <citation type="submission" date="2023-05" db="EMBL/GenBank/DDBJ databases">
        <title>Anaerotaeda fermentans gen. nov., sp. nov., a novel anaerobic planctomycete of the new family within the order Sedimentisphaerales isolated from Taman Peninsula, Russia.</title>
        <authorList>
            <person name="Khomyakova M.A."/>
            <person name="Merkel A.Y."/>
            <person name="Slobodkin A.I."/>
        </authorList>
    </citation>
    <scope>NUCLEOTIDE SEQUENCE</scope>
    <source>
        <strain evidence="10">M17dextr</strain>
    </source>
</reference>
<dbReference type="EMBL" id="JASCXX010000024">
    <property type="protein sequence ID" value="MDI6450811.1"/>
    <property type="molecule type" value="Genomic_DNA"/>
</dbReference>
<feature type="domain" description="Aspartate/ornithine carbamoyltransferase carbamoyl-P binding" evidence="9">
    <location>
        <begin position="38"/>
        <end position="181"/>
    </location>
</feature>
<dbReference type="InterPro" id="IPR036901">
    <property type="entry name" value="Asp/Orn_carbamoylTrfase_sf"/>
</dbReference>
<evidence type="ECO:0000256" key="2">
    <source>
        <dbReference type="ARBA" id="ARBA00008896"/>
    </source>
</evidence>
<dbReference type="PRINTS" id="PR00101">
    <property type="entry name" value="ATCASE"/>
</dbReference>
<feature type="binding site" evidence="7">
    <location>
        <position position="296"/>
    </location>
    <ligand>
        <name>carbamoyl phosphate</name>
        <dbReference type="ChEBI" id="CHEBI:58228"/>
    </ligand>
</feature>
<evidence type="ECO:0000256" key="3">
    <source>
        <dbReference type="ARBA" id="ARBA00022679"/>
    </source>
</evidence>
<comment type="function">
    <text evidence="5 7">Catalyzes the condensation of carbamoyl phosphate and aspartate to form carbamoyl aspartate and inorganic phosphate, the committed step in the de novo pyrimidine nucleotide biosynthesis pathway.</text>
</comment>
<organism evidence="10 11">
    <name type="scientific">Anaerobaca lacustris</name>
    <dbReference type="NCBI Taxonomy" id="3044600"/>
    <lineage>
        <taxon>Bacteria</taxon>
        <taxon>Pseudomonadati</taxon>
        <taxon>Planctomycetota</taxon>
        <taxon>Phycisphaerae</taxon>
        <taxon>Sedimentisphaerales</taxon>
        <taxon>Anaerobacaceae</taxon>
        <taxon>Anaerobaca</taxon>
    </lineage>
</organism>
<feature type="binding site" evidence="7">
    <location>
        <position position="297"/>
    </location>
    <ligand>
        <name>carbamoyl phosphate</name>
        <dbReference type="ChEBI" id="CHEBI:58228"/>
    </ligand>
</feature>
<evidence type="ECO:0000313" key="10">
    <source>
        <dbReference type="EMBL" id="MDI6450811.1"/>
    </source>
</evidence>
<comment type="pathway">
    <text evidence="1 7">Pyrimidine metabolism; UMP biosynthesis via de novo pathway; (S)-dihydroorotate from bicarbonate: step 2/3.</text>
</comment>
<dbReference type="InterPro" id="IPR006130">
    <property type="entry name" value="Asp/Orn_carbamoylTrfase"/>
</dbReference>
<dbReference type="GO" id="GO:0006520">
    <property type="term" value="P:amino acid metabolic process"/>
    <property type="evidence" value="ECO:0007669"/>
    <property type="project" value="InterPro"/>
</dbReference>
<protein>
    <recommendedName>
        <fullName evidence="7">Aspartate carbamoyltransferase</fullName>
        <ecNumber evidence="7">2.1.3.2</ecNumber>
    </recommendedName>
    <alternativeName>
        <fullName evidence="7">Aspartate transcarbamylase</fullName>
        <shortName evidence="7">ATCase</shortName>
    </alternativeName>
</protein>
<feature type="binding site" evidence="7">
    <location>
        <position position="91"/>
    </location>
    <ligand>
        <name>carbamoyl phosphate</name>
        <dbReference type="ChEBI" id="CHEBI:58228"/>
    </ligand>
</feature>
<sequence length="343" mass="37944">MNRILNIVERHTHHGSKRRHSTTMAIARKGKQFRWQRKHLIGLRDLSAEEILYILDTAKGFEEISTRSVKKAPPLRGKVVVNLFFEDSTRTRTSFGLAASRLSADVIEFTKKSSAVSKGETLLDTARNLEAMGVDIVVIRHNAAGAPKLLSRSINACVINAGDGFCEHPTQALLDVYTIRQMTGSLEGLKIAIVGDIAHSRVARSDMWAMTKLGAEVTLVGPPTLMPAEASRLPVKISYSLDEVIEHVDVVNMLRIQFERLGGNPFPSIREYSRYFGLTVERMRRAKPDILVMHPGPINRGLEIESEVADGKNSVILDQVRNGLAVRMAVLFLVNQAAAHPPA</sequence>
<dbReference type="PANTHER" id="PTHR45753">
    <property type="entry name" value="ORNITHINE CARBAMOYLTRANSFERASE, MITOCHONDRIAL"/>
    <property type="match status" value="1"/>
</dbReference>
<feature type="domain" description="Aspartate/ornithine carbamoyltransferase Asp/Orn-binding" evidence="8">
    <location>
        <begin position="187"/>
        <end position="333"/>
    </location>
</feature>
<evidence type="ECO:0000259" key="8">
    <source>
        <dbReference type="Pfam" id="PF00185"/>
    </source>
</evidence>
<dbReference type="GO" id="GO:0005829">
    <property type="term" value="C:cytosol"/>
    <property type="evidence" value="ECO:0007669"/>
    <property type="project" value="TreeGrafter"/>
</dbReference>
<evidence type="ECO:0000313" key="11">
    <source>
        <dbReference type="Proteomes" id="UP001431776"/>
    </source>
</evidence>
<dbReference type="InterPro" id="IPR006131">
    <property type="entry name" value="Asp_carbamoyltransf_Asp/Orn-bd"/>
</dbReference>
<comment type="subunit">
    <text evidence="7">Heterododecamer (2C3:3R2) of six catalytic PyrB chains organized as two trimers (C3), and six regulatory PyrI chains organized as three dimers (R2).</text>
</comment>
<feature type="binding site" evidence="7">
    <location>
        <position position="90"/>
    </location>
    <ligand>
        <name>carbamoyl phosphate</name>
        <dbReference type="ChEBI" id="CHEBI:58228"/>
    </ligand>
</feature>
<dbReference type="NCBIfam" id="NF002032">
    <property type="entry name" value="PRK00856.1"/>
    <property type="match status" value="1"/>
</dbReference>
<dbReference type="NCBIfam" id="TIGR00670">
    <property type="entry name" value="asp_carb_tr"/>
    <property type="match status" value="1"/>
</dbReference>
<dbReference type="InterPro" id="IPR002082">
    <property type="entry name" value="Asp_carbamoyltransf"/>
</dbReference>
<feature type="binding site" evidence="7">
    <location>
        <position position="118"/>
    </location>
    <ligand>
        <name>L-aspartate</name>
        <dbReference type="ChEBI" id="CHEBI:29991"/>
    </ligand>
</feature>
<dbReference type="Pfam" id="PF00185">
    <property type="entry name" value="OTCace"/>
    <property type="match status" value="1"/>
</dbReference>
<dbReference type="Pfam" id="PF02729">
    <property type="entry name" value="OTCace_N"/>
    <property type="match status" value="1"/>
</dbReference>
<feature type="binding site" evidence="7">
    <location>
        <position position="255"/>
    </location>
    <ligand>
        <name>L-aspartate</name>
        <dbReference type="ChEBI" id="CHEBI:29991"/>
    </ligand>
</feature>
<dbReference type="EC" id="2.1.3.2" evidence="7"/>
<dbReference type="InterPro" id="IPR006132">
    <property type="entry name" value="Asp/Orn_carbamoyltranf_P-bd"/>
</dbReference>
<accession>A0AAW6U5H5</accession>
<dbReference type="GO" id="GO:0004070">
    <property type="term" value="F:aspartate carbamoyltransferase activity"/>
    <property type="evidence" value="ECO:0007669"/>
    <property type="project" value="UniProtKB-UniRule"/>
</dbReference>
<gene>
    <name evidence="7" type="primary">pyrB</name>
    <name evidence="10" type="ORF">QJ522_17255</name>
</gene>
<name>A0AAW6U5H5_9BACT</name>
<feature type="binding site" evidence="7">
    <location>
        <position position="168"/>
    </location>
    <ligand>
        <name>carbamoyl phosphate</name>
        <dbReference type="ChEBI" id="CHEBI:58228"/>
    </ligand>
</feature>
<comment type="caution">
    <text evidence="10">The sequence shown here is derived from an EMBL/GenBank/DDBJ whole genome shotgun (WGS) entry which is preliminary data.</text>
</comment>
<evidence type="ECO:0000256" key="4">
    <source>
        <dbReference type="ARBA" id="ARBA00022975"/>
    </source>
</evidence>
<evidence type="ECO:0000256" key="7">
    <source>
        <dbReference type="HAMAP-Rule" id="MF_00001"/>
    </source>
</evidence>
<dbReference type="HAMAP" id="MF_00001">
    <property type="entry name" value="Asp_carb_tr"/>
    <property type="match status" value="1"/>
</dbReference>
<dbReference type="FunFam" id="3.40.50.1370:FF:000007">
    <property type="entry name" value="Aspartate carbamoyltransferase"/>
    <property type="match status" value="1"/>
</dbReference>
<proteinExistence type="inferred from homology"/>
<dbReference type="AlphaFoldDB" id="A0AAW6U5H5"/>
<dbReference type="GO" id="GO:0016597">
    <property type="term" value="F:amino acid binding"/>
    <property type="evidence" value="ECO:0007669"/>
    <property type="project" value="InterPro"/>
</dbReference>
<feature type="binding site" evidence="7">
    <location>
        <position position="201"/>
    </location>
    <ligand>
        <name>L-aspartate</name>
        <dbReference type="ChEBI" id="CHEBI:29991"/>
    </ligand>
</feature>
<keyword evidence="11" id="KW-1185">Reference proteome</keyword>
<feature type="binding site" evidence="7">
    <location>
        <position position="140"/>
    </location>
    <ligand>
        <name>carbamoyl phosphate</name>
        <dbReference type="ChEBI" id="CHEBI:58228"/>
    </ligand>
</feature>
<dbReference type="Proteomes" id="UP001431776">
    <property type="component" value="Unassembled WGS sequence"/>
</dbReference>
<dbReference type="GO" id="GO:0044205">
    <property type="term" value="P:'de novo' UMP biosynthetic process"/>
    <property type="evidence" value="ECO:0007669"/>
    <property type="project" value="UniProtKB-UniRule"/>
</dbReference>
<dbReference type="Gene3D" id="3.40.50.1370">
    <property type="entry name" value="Aspartate/ornithine carbamoyltransferase"/>
    <property type="match status" value="2"/>
</dbReference>
<evidence type="ECO:0000256" key="5">
    <source>
        <dbReference type="ARBA" id="ARBA00043884"/>
    </source>
</evidence>
<feature type="binding site" evidence="7">
    <location>
        <position position="171"/>
    </location>
    <ligand>
        <name>carbamoyl phosphate</name>
        <dbReference type="ChEBI" id="CHEBI:58228"/>
    </ligand>
</feature>
<dbReference type="PRINTS" id="PR00100">
    <property type="entry name" value="AOTCASE"/>
</dbReference>
<evidence type="ECO:0000256" key="1">
    <source>
        <dbReference type="ARBA" id="ARBA00004852"/>
    </source>
</evidence>
<keyword evidence="3 7" id="KW-0808">Transferase</keyword>
<evidence type="ECO:0000259" key="9">
    <source>
        <dbReference type="Pfam" id="PF02729"/>
    </source>
</evidence>
<dbReference type="SUPFAM" id="SSF53671">
    <property type="entry name" value="Aspartate/ornithine carbamoyltransferase"/>
    <property type="match status" value="1"/>
</dbReference>
<dbReference type="PANTHER" id="PTHR45753:SF6">
    <property type="entry name" value="ASPARTATE CARBAMOYLTRANSFERASE"/>
    <property type="match status" value="1"/>
</dbReference>
<dbReference type="GO" id="GO:0006207">
    <property type="term" value="P:'de novo' pyrimidine nucleobase biosynthetic process"/>
    <property type="evidence" value="ECO:0007669"/>
    <property type="project" value="InterPro"/>
</dbReference>
<keyword evidence="4 7" id="KW-0665">Pyrimidine biosynthesis</keyword>
<dbReference type="PROSITE" id="PS00097">
    <property type="entry name" value="CARBAMOYLTRANSFERASE"/>
    <property type="match status" value="1"/>
</dbReference>